<keyword evidence="3" id="KW-1185">Reference proteome</keyword>
<dbReference type="CDD" id="cd04859">
    <property type="entry name" value="Prim_Pol"/>
    <property type="match status" value="1"/>
</dbReference>
<sequence>MTTPHLVAVALGLAEQGWHLFPLAPGDKRPAVAQWEQRATTDPDRIRRCWSAGPYGIGIACGPSGLAVLDLDQPKRDQTAPAQWTGHQDGWHVLGTLMRRAHASLPATFTVQTGRGGTHLYFRHPTSGPQLRNTAGKLGWLIDTRAHGGYVVAPGSTVNGRPYRIMCELPAVELPAWLGERLVPEELPPQQPVMVTLSGDQHGRYVVAAISRQLAHLAQAGEGQRNHALYRSAVALGQLAAGGAIGQAEIEGLLTQAAYSAGLRPAETRRTITSGLRAGARRPRSVTA</sequence>
<dbReference type="EMBL" id="BONI01000007">
    <property type="protein sequence ID" value="GIG04440.1"/>
    <property type="molecule type" value="Genomic_DNA"/>
</dbReference>
<name>A0A8J3L0F2_9ACTN</name>
<comment type="caution">
    <text evidence="2">The sequence shown here is derived from an EMBL/GenBank/DDBJ whole genome shotgun (WGS) entry which is preliminary data.</text>
</comment>
<dbReference type="Pfam" id="PF09250">
    <property type="entry name" value="Prim-Pol"/>
    <property type="match status" value="1"/>
</dbReference>
<dbReference type="InterPro" id="IPR015330">
    <property type="entry name" value="DNA_primase/pol_bifunc_N"/>
</dbReference>
<organism evidence="2 3">
    <name type="scientific">Catellatospora coxensis</name>
    <dbReference type="NCBI Taxonomy" id="310354"/>
    <lineage>
        <taxon>Bacteria</taxon>
        <taxon>Bacillati</taxon>
        <taxon>Actinomycetota</taxon>
        <taxon>Actinomycetes</taxon>
        <taxon>Micromonosporales</taxon>
        <taxon>Micromonosporaceae</taxon>
        <taxon>Catellatospora</taxon>
    </lineage>
</organism>
<protein>
    <submittedName>
        <fullName evidence="2">DNA primase</fullName>
    </submittedName>
</protein>
<reference evidence="2 3" key="1">
    <citation type="submission" date="2021-01" db="EMBL/GenBank/DDBJ databases">
        <title>Whole genome shotgun sequence of Catellatospora coxensis NBRC 107359.</title>
        <authorList>
            <person name="Komaki H."/>
            <person name="Tamura T."/>
        </authorList>
    </citation>
    <scope>NUCLEOTIDE SEQUENCE [LARGE SCALE GENOMIC DNA]</scope>
    <source>
        <strain evidence="2 3">NBRC 107359</strain>
    </source>
</reference>
<dbReference type="SUPFAM" id="SSF56747">
    <property type="entry name" value="Prim-pol domain"/>
    <property type="match status" value="1"/>
</dbReference>
<dbReference type="Proteomes" id="UP000630887">
    <property type="component" value="Unassembled WGS sequence"/>
</dbReference>
<evidence type="ECO:0000313" key="2">
    <source>
        <dbReference type="EMBL" id="GIG04440.1"/>
    </source>
</evidence>
<accession>A0A8J3L0F2</accession>
<dbReference type="AlphaFoldDB" id="A0A8J3L0F2"/>
<dbReference type="SMART" id="SM00943">
    <property type="entry name" value="Prim-Pol"/>
    <property type="match status" value="1"/>
</dbReference>
<proteinExistence type="predicted"/>
<dbReference type="RefSeq" id="WP_203689216.1">
    <property type="nucleotide sequence ID" value="NZ_BAAALC010000107.1"/>
</dbReference>
<evidence type="ECO:0000259" key="1">
    <source>
        <dbReference type="SMART" id="SM00943"/>
    </source>
</evidence>
<gene>
    <name evidence="2" type="ORF">Cco03nite_11400</name>
</gene>
<evidence type="ECO:0000313" key="3">
    <source>
        <dbReference type="Proteomes" id="UP000630887"/>
    </source>
</evidence>
<feature type="domain" description="DNA primase/polymerase bifunctional N-terminal" evidence="1">
    <location>
        <begin position="10"/>
        <end position="178"/>
    </location>
</feature>